<protein>
    <submittedName>
        <fullName evidence="1">Uncharacterized protein</fullName>
    </submittedName>
</protein>
<sequence length="127" mass="14206">MALGIKPRPNEVVCLWGGSSDSVESIEVVVTVMAMLGSEEHLFRVPHDGCFSTSLRGVLDGAAVELGFVTMRHLDECFELSLPNDLAWMKLIISIVFKRYCYHELIVKTKQFTGTDRNNVLILNGNY</sequence>
<name>A0AAU9U286_EUPED</name>
<evidence type="ECO:0000313" key="2">
    <source>
        <dbReference type="Proteomes" id="UP001153954"/>
    </source>
</evidence>
<proteinExistence type="predicted"/>
<organism evidence="1 2">
    <name type="scientific">Euphydryas editha</name>
    <name type="common">Edith's checkerspot</name>
    <dbReference type="NCBI Taxonomy" id="104508"/>
    <lineage>
        <taxon>Eukaryota</taxon>
        <taxon>Metazoa</taxon>
        <taxon>Ecdysozoa</taxon>
        <taxon>Arthropoda</taxon>
        <taxon>Hexapoda</taxon>
        <taxon>Insecta</taxon>
        <taxon>Pterygota</taxon>
        <taxon>Neoptera</taxon>
        <taxon>Endopterygota</taxon>
        <taxon>Lepidoptera</taxon>
        <taxon>Glossata</taxon>
        <taxon>Ditrysia</taxon>
        <taxon>Papilionoidea</taxon>
        <taxon>Nymphalidae</taxon>
        <taxon>Nymphalinae</taxon>
        <taxon>Euphydryas</taxon>
    </lineage>
</organism>
<accession>A0AAU9U286</accession>
<dbReference type="EMBL" id="CAKOGL010000012">
    <property type="protein sequence ID" value="CAH2093313.1"/>
    <property type="molecule type" value="Genomic_DNA"/>
</dbReference>
<reference evidence="1" key="1">
    <citation type="submission" date="2022-03" db="EMBL/GenBank/DDBJ databases">
        <authorList>
            <person name="Tunstrom K."/>
        </authorList>
    </citation>
    <scope>NUCLEOTIDE SEQUENCE</scope>
</reference>
<dbReference type="Proteomes" id="UP001153954">
    <property type="component" value="Unassembled WGS sequence"/>
</dbReference>
<dbReference type="AlphaFoldDB" id="A0AAU9U286"/>
<keyword evidence="2" id="KW-1185">Reference proteome</keyword>
<evidence type="ECO:0000313" key="1">
    <source>
        <dbReference type="EMBL" id="CAH2093313.1"/>
    </source>
</evidence>
<comment type="caution">
    <text evidence="1">The sequence shown here is derived from an EMBL/GenBank/DDBJ whole genome shotgun (WGS) entry which is preliminary data.</text>
</comment>
<gene>
    <name evidence="1" type="ORF">EEDITHA_LOCUS8989</name>
</gene>